<evidence type="ECO:0000256" key="6">
    <source>
        <dbReference type="ARBA" id="ARBA00023132"/>
    </source>
</evidence>
<proteinExistence type="predicted"/>
<evidence type="ECO:0000256" key="7">
    <source>
        <dbReference type="ARBA" id="ARBA00023242"/>
    </source>
</evidence>
<dbReference type="GeneID" id="120267068"/>
<dbReference type="PANTHER" id="PTHR13257">
    <property type="entry name" value="NUCLEOPORIN NUP84-RELATED"/>
    <property type="match status" value="1"/>
</dbReference>
<keyword evidence="4" id="KW-0653">Protein transport</keyword>
<evidence type="ECO:0000313" key="8">
    <source>
        <dbReference type="Proteomes" id="UP001515500"/>
    </source>
</evidence>
<evidence type="ECO:0000256" key="4">
    <source>
        <dbReference type="ARBA" id="ARBA00022927"/>
    </source>
</evidence>
<dbReference type="GO" id="GO:0006606">
    <property type="term" value="P:protein import into nucleus"/>
    <property type="evidence" value="ECO:0007669"/>
    <property type="project" value="TreeGrafter"/>
</dbReference>
<dbReference type="RefSeq" id="XP_039130685.1">
    <property type="nucleotide sequence ID" value="XM_039274751.1"/>
</dbReference>
<dbReference type="GO" id="GO:0000056">
    <property type="term" value="P:ribosomal small subunit export from nucleus"/>
    <property type="evidence" value="ECO:0007669"/>
    <property type="project" value="InterPro"/>
</dbReference>
<keyword evidence="5" id="KW-0811">Translocation</keyword>
<dbReference type="GO" id="GO:0005643">
    <property type="term" value="C:nuclear pore"/>
    <property type="evidence" value="ECO:0007669"/>
    <property type="project" value="UniProtKB-SubCell"/>
</dbReference>
<name>A0AB40BV07_DIOCR</name>
<evidence type="ECO:0000256" key="3">
    <source>
        <dbReference type="ARBA" id="ARBA00022816"/>
    </source>
</evidence>
<dbReference type="InterPro" id="IPR037700">
    <property type="entry name" value="NUP88/NUP82"/>
</dbReference>
<reference evidence="9" key="1">
    <citation type="submission" date="2025-08" db="UniProtKB">
        <authorList>
            <consortium name="RefSeq"/>
        </authorList>
    </citation>
    <scope>IDENTIFICATION</scope>
</reference>
<evidence type="ECO:0000256" key="5">
    <source>
        <dbReference type="ARBA" id="ARBA00023010"/>
    </source>
</evidence>
<keyword evidence="2" id="KW-0813">Transport</keyword>
<protein>
    <submittedName>
        <fullName evidence="9">Nuclear pore complex protein NUP88</fullName>
    </submittedName>
</protein>
<comment type="subcellular location">
    <subcellularLocation>
        <location evidence="1">Nucleus</location>
        <location evidence="1">Nuclear pore complex</location>
    </subcellularLocation>
</comment>
<dbReference type="Proteomes" id="UP001515500">
    <property type="component" value="Chromosome 8"/>
</dbReference>
<gene>
    <name evidence="9" type="primary">LOC120267068</name>
</gene>
<evidence type="ECO:0000256" key="2">
    <source>
        <dbReference type="ARBA" id="ARBA00022448"/>
    </source>
</evidence>
<accession>A0AB40BV07</accession>
<keyword evidence="3" id="KW-0509">mRNA transport</keyword>
<dbReference type="GO" id="GO:0000055">
    <property type="term" value="P:ribosomal large subunit export from nucleus"/>
    <property type="evidence" value="ECO:0007669"/>
    <property type="project" value="InterPro"/>
</dbReference>
<dbReference type="InterPro" id="IPR019321">
    <property type="entry name" value="Nucleoporin_Nup88"/>
</dbReference>
<keyword evidence="6" id="KW-0906">Nuclear pore complex</keyword>
<dbReference type="Pfam" id="PF10168">
    <property type="entry name" value="Nup88"/>
    <property type="match status" value="2"/>
</dbReference>
<keyword evidence="7" id="KW-0539">Nucleus</keyword>
<dbReference type="SUPFAM" id="SSF50978">
    <property type="entry name" value="WD40 repeat-like"/>
    <property type="match status" value="1"/>
</dbReference>
<dbReference type="AlphaFoldDB" id="A0AB40BV07"/>
<sequence>MEPRRRRETIEWMPLPKHPAFSRHLAEDDSEKDDSSNVRAKSKNLAAWHASSSLFYLWDPVARCVHRLSLRFSSDDPAIVEAAFPSEKLVPDNQLKSDVHHLALNVDGSFLLLSGLDVLSFMNLHDRSYADNDTIVCRTLLVGSKIYFGHNNGLQTLQASWHPYSSAHLGVLSSDSVFRLFDLLSNIEQPEQEYYLEAVEPGKCHNVGSICPVAFSFGGQHLWERFSVFVLFSDGSIYVLCPVVPFGSFCSLAFLEEIYKDISSFGLKSLNAKVVGNSSLAISWLEITFPDLANRPIDEANVSVSRAQPYAPPDASLSLQGPLVSISHSVDHDTSKVSSLGDIAKAVGFLYSSVGKDSVLVIAWSDGHIQIDALADEIQPLWNVGSSPHLRVDPRGSIVAVAMICEPAKRVPSKVDLCQPNDETCVSNSNTGDTIWLGHPPLLRLAIIDLALPKYAFDSCAPTLFSDPLVSDRFYCVHAGGVDLITLYFLPFSYAAPEADKVVKAPSVCPILTACLTKSSAPILWGFVIVDDSDGLSQIVGITSSYECIMLETKKFNDGLPLHFDTHAESVGSEEDITKEIISKELLSGPKVILVPPSLRSVAADSIEGRSTLHHYIKLLHENYVEYAHKVYVELKEHGDHLKTIISDQQNHVNEAMQKLSTLESKETSINDRISRASHMYEFIEQRLQSFKKLPGSNKKPLSKAELDFQSQLDRFAELELDALQSSIDALNARLKRCVQSSPVNLTSAPRRTVGSGRNYASDSQLSQLKSSLEKLSIMNNEIADKVKIIELELESRGK</sequence>
<evidence type="ECO:0000313" key="9">
    <source>
        <dbReference type="RefSeq" id="XP_039130685.1"/>
    </source>
</evidence>
<dbReference type="GO" id="GO:0006406">
    <property type="term" value="P:mRNA export from nucleus"/>
    <property type="evidence" value="ECO:0007669"/>
    <property type="project" value="TreeGrafter"/>
</dbReference>
<organism evidence="8 9">
    <name type="scientific">Dioscorea cayennensis subsp. rotundata</name>
    <name type="common">White Guinea yam</name>
    <name type="synonym">Dioscorea rotundata</name>
    <dbReference type="NCBI Taxonomy" id="55577"/>
    <lineage>
        <taxon>Eukaryota</taxon>
        <taxon>Viridiplantae</taxon>
        <taxon>Streptophyta</taxon>
        <taxon>Embryophyta</taxon>
        <taxon>Tracheophyta</taxon>
        <taxon>Spermatophyta</taxon>
        <taxon>Magnoliopsida</taxon>
        <taxon>Liliopsida</taxon>
        <taxon>Dioscoreales</taxon>
        <taxon>Dioscoreaceae</taxon>
        <taxon>Dioscorea</taxon>
    </lineage>
</organism>
<dbReference type="PANTHER" id="PTHR13257:SF0">
    <property type="entry name" value="NUCLEAR PORE COMPLEX PROTEIN NUP88"/>
    <property type="match status" value="1"/>
</dbReference>
<dbReference type="GO" id="GO:0017056">
    <property type="term" value="F:structural constituent of nuclear pore"/>
    <property type="evidence" value="ECO:0007669"/>
    <property type="project" value="InterPro"/>
</dbReference>
<dbReference type="InterPro" id="IPR036322">
    <property type="entry name" value="WD40_repeat_dom_sf"/>
</dbReference>
<evidence type="ECO:0000256" key="1">
    <source>
        <dbReference type="ARBA" id="ARBA00004567"/>
    </source>
</evidence>
<keyword evidence="8" id="KW-1185">Reference proteome</keyword>